<proteinExistence type="predicted"/>
<evidence type="ECO:0000313" key="3">
    <source>
        <dbReference type="EMBL" id="CAF1136125.1"/>
    </source>
</evidence>
<sequence length="161" mass="17961">MTKVSFTIGKDFDPTSIQHFYNIGSARSASNPPGRANSSLLVINNYLNLKPERQRTLRSLRYTPTPVHQDLSAGKHSTSGKQRSNHSDNDADRENSLFNHETVAARRQRNERSMDNVLAFINLNEIIGKTESKIKIIKSFNDLQDISASSSLSKSVLGDSQ</sequence>
<gene>
    <name evidence="3" type="ORF">GPM918_LOCUS20447</name>
    <name evidence="2" type="ORF">OVA965_LOCUS17452</name>
    <name evidence="5" type="ORF">SRO942_LOCUS20444</name>
    <name evidence="4" type="ORF">TMI583_LOCUS17469</name>
</gene>
<protein>
    <submittedName>
        <fullName evidence="3">Uncharacterized protein</fullName>
    </submittedName>
</protein>
<evidence type="ECO:0000256" key="1">
    <source>
        <dbReference type="SAM" id="MobiDB-lite"/>
    </source>
</evidence>
<dbReference type="EMBL" id="CAJOBC010006460">
    <property type="protein sequence ID" value="CAF3899811.1"/>
    <property type="molecule type" value="Genomic_DNA"/>
</dbReference>
<name>A0A814RT23_9BILA</name>
<accession>A0A814RT23</accession>
<dbReference type="Proteomes" id="UP000677228">
    <property type="component" value="Unassembled WGS sequence"/>
</dbReference>
<organism evidence="3 6">
    <name type="scientific">Didymodactylos carnosus</name>
    <dbReference type="NCBI Taxonomy" id="1234261"/>
    <lineage>
        <taxon>Eukaryota</taxon>
        <taxon>Metazoa</taxon>
        <taxon>Spiralia</taxon>
        <taxon>Gnathifera</taxon>
        <taxon>Rotifera</taxon>
        <taxon>Eurotatoria</taxon>
        <taxon>Bdelloidea</taxon>
        <taxon>Philodinida</taxon>
        <taxon>Philodinidae</taxon>
        <taxon>Didymodactylos</taxon>
    </lineage>
</organism>
<dbReference type="Proteomes" id="UP000682733">
    <property type="component" value="Unassembled WGS sequence"/>
</dbReference>
<evidence type="ECO:0000313" key="2">
    <source>
        <dbReference type="EMBL" id="CAF1061769.1"/>
    </source>
</evidence>
<dbReference type="Proteomes" id="UP000681722">
    <property type="component" value="Unassembled WGS sequence"/>
</dbReference>
<dbReference type="EMBL" id="CAJNOK010008371">
    <property type="protein sequence ID" value="CAF1061769.1"/>
    <property type="molecule type" value="Genomic_DNA"/>
</dbReference>
<evidence type="ECO:0000313" key="6">
    <source>
        <dbReference type="Proteomes" id="UP000663829"/>
    </source>
</evidence>
<comment type="caution">
    <text evidence="3">The sequence shown here is derived from an EMBL/GenBank/DDBJ whole genome shotgun (WGS) entry which is preliminary data.</text>
</comment>
<dbReference type="EMBL" id="CAJOBA010008389">
    <property type="protein sequence ID" value="CAF3827342.1"/>
    <property type="molecule type" value="Genomic_DNA"/>
</dbReference>
<dbReference type="Proteomes" id="UP000663829">
    <property type="component" value="Unassembled WGS sequence"/>
</dbReference>
<feature type="compositionally biased region" description="Basic and acidic residues" evidence="1">
    <location>
        <begin position="85"/>
        <end position="95"/>
    </location>
</feature>
<keyword evidence="6" id="KW-1185">Reference proteome</keyword>
<feature type="region of interest" description="Disordered" evidence="1">
    <location>
        <begin position="63"/>
        <end position="96"/>
    </location>
</feature>
<evidence type="ECO:0000313" key="5">
    <source>
        <dbReference type="EMBL" id="CAF3899811.1"/>
    </source>
</evidence>
<reference evidence="3" key="1">
    <citation type="submission" date="2021-02" db="EMBL/GenBank/DDBJ databases">
        <authorList>
            <person name="Nowell W R."/>
        </authorList>
    </citation>
    <scope>NUCLEOTIDE SEQUENCE</scope>
</reference>
<dbReference type="EMBL" id="CAJNOQ010006460">
    <property type="protein sequence ID" value="CAF1136125.1"/>
    <property type="molecule type" value="Genomic_DNA"/>
</dbReference>
<evidence type="ECO:0000313" key="4">
    <source>
        <dbReference type="EMBL" id="CAF3827342.1"/>
    </source>
</evidence>
<dbReference type="AlphaFoldDB" id="A0A814RT23"/>